<dbReference type="PANTHER" id="PTHR12788">
    <property type="entry name" value="PROTEIN-TYROSINE SULFOTRANSFERASE 2"/>
    <property type="match status" value="1"/>
</dbReference>
<proteinExistence type="predicted"/>
<sequence length="494" mass="55592">MTRSDPRALAHQATLLEQAGRLAEAEALYTQILGHWPELTDTWYNLALLQRRMGKFAEALASYQQALDRGVSLPEEVHLNRGVIYSDCLRQDDAAERELDAALRINSRYVPALFNLANLREDYGRRTDAIALYERILALDPHHYEALSRYASLTLAKHRDEPIVNRLRLAIGDPATNVLDKASLGFALGKVLDACGSYDEAFDACSAANRDSRAAAPANAPRYDRAAHERLIDAIIAQFPAAPRAPATPLQPQPIFICGMFRSGSTLAEQVLAAHSQIRSGGELPFIPSLASQVLTPFPNRMSSVTEPQLRSLAQQYLDSLAKLFPGASHVTDKRPDNFLYIGLIKRLFPNARIIHTQRQPLDNCLSIYFLHLDHRMSYALDLADIGHYYAQYRRLMAHWQSLHGPDILNFDYDAFVADPAGSTRELLAFCELPWEDAVLSFHQARTAVKTASVWQVRRPVYRESSGRWRRYERQLESLRRDLEQAGVDTGDTT</sequence>
<dbReference type="EMBL" id="JACHHZ010000004">
    <property type="protein sequence ID" value="MBB6094598.1"/>
    <property type="molecule type" value="Genomic_DNA"/>
</dbReference>
<dbReference type="PROSITE" id="PS50005">
    <property type="entry name" value="TPR"/>
    <property type="match status" value="2"/>
</dbReference>
<evidence type="ECO:0000256" key="2">
    <source>
        <dbReference type="PROSITE-ProRule" id="PRU00339"/>
    </source>
</evidence>
<dbReference type="Pfam" id="PF13469">
    <property type="entry name" value="Sulfotransfer_3"/>
    <property type="match status" value="1"/>
</dbReference>
<dbReference type="AlphaFoldDB" id="A0A841HR84"/>
<keyword evidence="4" id="KW-1185">Reference proteome</keyword>
<organism evidence="3 4">
    <name type="scientific">Povalibacter uvarum</name>
    <dbReference type="NCBI Taxonomy" id="732238"/>
    <lineage>
        <taxon>Bacteria</taxon>
        <taxon>Pseudomonadati</taxon>
        <taxon>Pseudomonadota</taxon>
        <taxon>Gammaproteobacteria</taxon>
        <taxon>Steroidobacterales</taxon>
        <taxon>Steroidobacteraceae</taxon>
        <taxon>Povalibacter</taxon>
    </lineage>
</organism>
<dbReference type="Pfam" id="PF00515">
    <property type="entry name" value="TPR_1"/>
    <property type="match status" value="1"/>
</dbReference>
<dbReference type="InterPro" id="IPR026634">
    <property type="entry name" value="TPST-like"/>
</dbReference>
<dbReference type="SUPFAM" id="SSF52540">
    <property type="entry name" value="P-loop containing nucleoside triphosphate hydrolases"/>
    <property type="match status" value="1"/>
</dbReference>
<protein>
    <submittedName>
        <fullName evidence="3">Tetratricopeptide (TPR) repeat protein</fullName>
    </submittedName>
</protein>
<name>A0A841HR84_9GAMM</name>
<keyword evidence="1" id="KW-0808">Transferase</keyword>
<dbReference type="PANTHER" id="PTHR12788:SF10">
    <property type="entry name" value="PROTEIN-TYROSINE SULFOTRANSFERASE"/>
    <property type="match status" value="1"/>
</dbReference>
<dbReference type="Gene3D" id="3.40.50.300">
    <property type="entry name" value="P-loop containing nucleotide triphosphate hydrolases"/>
    <property type="match status" value="1"/>
</dbReference>
<dbReference type="SUPFAM" id="SSF48452">
    <property type="entry name" value="TPR-like"/>
    <property type="match status" value="1"/>
</dbReference>
<evidence type="ECO:0000313" key="4">
    <source>
        <dbReference type="Proteomes" id="UP000588068"/>
    </source>
</evidence>
<dbReference type="Gene3D" id="1.25.40.10">
    <property type="entry name" value="Tetratricopeptide repeat domain"/>
    <property type="match status" value="2"/>
</dbReference>
<dbReference type="Proteomes" id="UP000588068">
    <property type="component" value="Unassembled WGS sequence"/>
</dbReference>
<dbReference type="InterPro" id="IPR011990">
    <property type="entry name" value="TPR-like_helical_dom_sf"/>
</dbReference>
<feature type="repeat" description="TPR" evidence="2">
    <location>
        <begin position="40"/>
        <end position="73"/>
    </location>
</feature>
<dbReference type="RefSeq" id="WP_184334010.1">
    <property type="nucleotide sequence ID" value="NZ_JACHHZ010000004.1"/>
</dbReference>
<evidence type="ECO:0000256" key="1">
    <source>
        <dbReference type="ARBA" id="ARBA00022679"/>
    </source>
</evidence>
<evidence type="ECO:0000313" key="3">
    <source>
        <dbReference type="EMBL" id="MBB6094598.1"/>
    </source>
</evidence>
<dbReference type="InterPro" id="IPR027417">
    <property type="entry name" value="P-loop_NTPase"/>
</dbReference>
<dbReference type="InterPro" id="IPR019734">
    <property type="entry name" value="TPR_rpt"/>
</dbReference>
<gene>
    <name evidence="3" type="ORF">HNQ60_003485</name>
</gene>
<comment type="caution">
    <text evidence="3">The sequence shown here is derived from an EMBL/GenBank/DDBJ whole genome shotgun (WGS) entry which is preliminary data.</text>
</comment>
<accession>A0A841HR84</accession>
<dbReference type="GO" id="GO:0008476">
    <property type="term" value="F:protein-tyrosine sulfotransferase activity"/>
    <property type="evidence" value="ECO:0007669"/>
    <property type="project" value="InterPro"/>
</dbReference>
<dbReference type="Pfam" id="PF13176">
    <property type="entry name" value="TPR_7"/>
    <property type="match status" value="1"/>
</dbReference>
<keyword evidence="2" id="KW-0802">TPR repeat</keyword>
<dbReference type="SMART" id="SM00028">
    <property type="entry name" value="TPR"/>
    <property type="match status" value="4"/>
</dbReference>
<reference evidence="3 4" key="1">
    <citation type="submission" date="2020-08" db="EMBL/GenBank/DDBJ databases">
        <title>Genomic Encyclopedia of Type Strains, Phase IV (KMG-IV): sequencing the most valuable type-strain genomes for metagenomic binning, comparative biology and taxonomic classification.</title>
        <authorList>
            <person name="Goeker M."/>
        </authorList>
    </citation>
    <scope>NUCLEOTIDE SEQUENCE [LARGE SCALE GENOMIC DNA]</scope>
    <source>
        <strain evidence="3 4">DSM 26723</strain>
    </source>
</reference>
<feature type="repeat" description="TPR" evidence="2">
    <location>
        <begin position="110"/>
        <end position="143"/>
    </location>
</feature>